<keyword evidence="3" id="KW-1185">Reference proteome</keyword>
<dbReference type="EMBL" id="JAHRIP010030709">
    <property type="protein sequence ID" value="MEQ2292674.1"/>
    <property type="molecule type" value="Genomic_DNA"/>
</dbReference>
<reference evidence="2 3" key="1">
    <citation type="submission" date="2021-06" db="EMBL/GenBank/DDBJ databases">
        <authorList>
            <person name="Palmer J.M."/>
        </authorList>
    </citation>
    <scope>NUCLEOTIDE SEQUENCE [LARGE SCALE GENOMIC DNA]</scope>
    <source>
        <strain evidence="2 3">AS_MEX2019</strain>
        <tissue evidence="2">Muscle</tissue>
    </source>
</reference>
<feature type="region of interest" description="Disordered" evidence="1">
    <location>
        <begin position="26"/>
        <end position="120"/>
    </location>
</feature>
<feature type="compositionally biased region" description="Low complexity" evidence="1">
    <location>
        <begin position="75"/>
        <end position="84"/>
    </location>
</feature>
<feature type="compositionally biased region" description="Basic residues" evidence="1">
    <location>
        <begin position="102"/>
        <end position="113"/>
    </location>
</feature>
<evidence type="ECO:0000313" key="3">
    <source>
        <dbReference type="Proteomes" id="UP001469553"/>
    </source>
</evidence>
<organism evidence="2 3">
    <name type="scientific">Ameca splendens</name>
    <dbReference type="NCBI Taxonomy" id="208324"/>
    <lineage>
        <taxon>Eukaryota</taxon>
        <taxon>Metazoa</taxon>
        <taxon>Chordata</taxon>
        <taxon>Craniata</taxon>
        <taxon>Vertebrata</taxon>
        <taxon>Euteleostomi</taxon>
        <taxon>Actinopterygii</taxon>
        <taxon>Neopterygii</taxon>
        <taxon>Teleostei</taxon>
        <taxon>Neoteleostei</taxon>
        <taxon>Acanthomorphata</taxon>
        <taxon>Ovalentaria</taxon>
        <taxon>Atherinomorphae</taxon>
        <taxon>Cyprinodontiformes</taxon>
        <taxon>Goodeidae</taxon>
        <taxon>Ameca</taxon>
    </lineage>
</organism>
<evidence type="ECO:0000313" key="2">
    <source>
        <dbReference type="EMBL" id="MEQ2292674.1"/>
    </source>
</evidence>
<protein>
    <submittedName>
        <fullName evidence="2">Uncharacterized protein</fullName>
    </submittedName>
</protein>
<proteinExistence type="predicted"/>
<accession>A0ABV0YFT0</accession>
<comment type="caution">
    <text evidence="2">The sequence shown here is derived from an EMBL/GenBank/DDBJ whole genome shotgun (WGS) entry which is preliminary data.</text>
</comment>
<evidence type="ECO:0000256" key="1">
    <source>
        <dbReference type="SAM" id="MobiDB-lite"/>
    </source>
</evidence>
<sequence length="120" mass="13607">MPYRSSQEQYPQDSPHIQGVCYELSDGNRRTAKRGKQVSENATEGSKEYQPPARQLWTTSRPVNCKVAPRKRSSSTRPVSRPVSQATPPPDDDSEDMLHSTASKKMKKTKRREHFSMTDG</sequence>
<dbReference type="Proteomes" id="UP001469553">
    <property type="component" value="Unassembled WGS sequence"/>
</dbReference>
<gene>
    <name evidence="2" type="ORF">AMECASPLE_025370</name>
</gene>
<name>A0ABV0YFT0_9TELE</name>